<dbReference type="FunFam" id="2.60.120.620:FF:000005">
    <property type="entry name" value="Egl nine homolog 1"/>
    <property type="match status" value="1"/>
</dbReference>
<comment type="subcellular location">
    <subcellularLocation>
        <location evidence="2">Nucleus</location>
    </subcellularLocation>
</comment>
<dbReference type="Proteomes" id="UP000694427">
    <property type="component" value="Unplaced"/>
</dbReference>
<keyword evidence="5" id="KW-0223">Dioxygenase</keyword>
<reference evidence="13" key="1">
    <citation type="submission" date="2025-08" db="UniProtKB">
        <authorList>
            <consortium name="Ensembl"/>
        </authorList>
    </citation>
    <scope>IDENTIFICATION</scope>
</reference>
<evidence type="ECO:0000256" key="6">
    <source>
        <dbReference type="ARBA" id="ARBA00023002"/>
    </source>
</evidence>
<feature type="compositionally biased region" description="Polar residues" evidence="11">
    <location>
        <begin position="1"/>
        <end position="16"/>
    </location>
</feature>
<dbReference type="InterPro" id="IPR051559">
    <property type="entry name" value="HIF_prolyl_hydroxylases"/>
</dbReference>
<keyword evidence="6" id="KW-0560">Oxidoreductase</keyword>
<dbReference type="GO" id="GO:0005737">
    <property type="term" value="C:cytoplasm"/>
    <property type="evidence" value="ECO:0007669"/>
    <property type="project" value="TreeGrafter"/>
</dbReference>
<dbReference type="Gene3D" id="2.60.120.620">
    <property type="entry name" value="q2cbj1_9rhob like domain"/>
    <property type="match status" value="2"/>
</dbReference>
<dbReference type="AlphaFoldDB" id="A0A8C1G159"/>
<dbReference type="GO" id="GO:0031418">
    <property type="term" value="F:L-ascorbic acid binding"/>
    <property type="evidence" value="ECO:0007669"/>
    <property type="project" value="UniProtKB-KW"/>
</dbReference>
<keyword evidence="8" id="KW-0539">Nucleus</keyword>
<organism evidence="13 14">
    <name type="scientific">Cyprinus carpio</name>
    <name type="common">Common carp</name>
    <dbReference type="NCBI Taxonomy" id="7962"/>
    <lineage>
        <taxon>Eukaryota</taxon>
        <taxon>Metazoa</taxon>
        <taxon>Chordata</taxon>
        <taxon>Craniata</taxon>
        <taxon>Vertebrata</taxon>
        <taxon>Euteleostomi</taxon>
        <taxon>Actinopterygii</taxon>
        <taxon>Neopterygii</taxon>
        <taxon>Teleostei</taxon>
        <taxon>Ostariophysi</taxon>
        <taxon>Cypriniformes</taxon>
        <taxon>Cyprinidae</taxon>
        <taxon>Cyprininae</taxon>
        <taxon>Cyprinus</taxon>
    </lineage>
</organism>
<evidence type="ECO:0000313" key="13">
    <source>
        <dbReference type="Ensembl" id="ENSCCRP00010002067.1"/>
    </source>
</evidence>
<evidence type="ECO:0000256" key="4">
    <source>
        <dbReference type="ARBA" id="ARBA00022896"/>
    </source>
</evidence>
<reference evidence="13" key="2">
    <citation type="submission" date="2025-09" db="UniProtKB">
        <authorList>
            <consortium name="Ensembl"/>
        </authorList>
    </citation>
    <scope>IDENTIFICATION</scope>
</reference>
<comment type="catalytic activity">
    <reaction evidence="10">
        <text>L-prolyl-[hypoxia-inducible factor alpha subunit] + 2-oxoglutarate + O2 = trans-4-hydroxy-L-prolyl-[hypoxia-inducible factor alpha subunit] + succinate + CO2</text>
        <dbReference type="Rhea" id="RHEA:48400"/>
        <dbReference type="Rhea" id="RHEA-COMP:12093"/>
        <dbReference type="Rhea" id="RHEA-COMP:12094"/>
        <dbReference type="ChEBI" id="CHEBI:15379"/>
        <dbReference type="ChEBI" id="CHEBI:16526"/>
        <dbReference type="ChEBI" id="CHEBI:16810"/>
        <dbReference type="ChEBI" id="CHEBI:30031"/>
        <dbReference type="ChEBI" id="CHEBI:50342"/>
        <dbReference type="ChEBI" id="CHEBI:61965"/>
        <dbReference type="EC" id="1.14.11.29"/>
    </reaction>
</comment>
<comment type="cofactor">
    <cofactor evidence="1">
        <name>L-ascorbate</name>
        <dbReference type="ChEBI" id="CHEBI:38290"/>
    </cofactor>
</comment>
<dbReference type="GO" id="GO:0160082">
    <property type="term" value="F:hypoxia-inducible factor-proline dioxygenase activity"/>
    <property type="evidence" value="ECO:0007669"/>
    <property type="project" value="UniProtKB-EC"/>
</dbReference>
<dbReference type="PANTHER" id="PTHR12907:SF28">
    <property type="entry name" value="PROLYL HYDROXYLASE EGLN3"/>
    <property type="match status" value="1"/>
</dbReference>
<evidence type="ECO:0000259" key="12">
    <source>
        <dbReference type="PROSITE" id="PS51471"/>
    </source>
</evidence>
<accession>A0A8C1G159</accession>
<feature type="compositionally biased region" description="Basic and acidic residues" evidence="11">
    <location>
        <begin position="17"/>
        <end position="27"/>
    </location>
</feature>
<evidence type="ECO:0000313" key="14">
    <source>
        <dbReference type="Proteomes" id="UP000694427"/>
    </source>
</evidence>
<dbReference type="GO" id="GO:0071456">
    <property type="term" value="P:cellular response to hypoxia"/>
    <property type="evidence" value="ECO:0007669"/>
    <property type="project" value="TreeGrafter"/>
</dbReference>
<dbReference type="PANTHER" id="PTHR12907">
    <property type="entry name" value="EGL NINE HOMOLOG-RELATED"/>
    <property type="match status" value="1"/>
</dbReference>
<evidence type="ECO:0000256" key="1">
    <source>
        <dbReference type="ARBA" id="ARBA00001961"/>
    </source>
</evidence>
<dbReference type="InterPro" id="IPR044862">
    <property type="entry name" value="Pro_4_hyd_alph_FE2OG_OXY"/>
</dbReference>
<sequence length="405" mass="46422">MAEYQRNQAADQTSEDQTIRNDPHRCPDQTSGCMLPSELRKPRSNRAKSKEHKRLNTHKLVLQYIVPCMNSYGLCIVDNFLGDRIGERVVQEVKRIHQSGNMQDGQLVSQKLNKSKAIRGDKIAWVDGTESGCQNISYLLTRMDKLITCADGKLDKFKIRGRHKHAMDSQLESLALEQVVPALLDQGFFYVDHFLGDIAGHMVLGQVKRMHYCGLLNDGQLARRSNGVCRRSIRGDKITWVNGTERGTEAVNFLLTLIDKLISLCVGQLGKSIRARSKAMVACYPGNGAGYVKHVDNPNADGRCVTCIYYLNKNWNAKEHGGMLRIFPEGKSYVADIEPLFDRLLLFWSDRRNPHEVQPSYATRYAITVWYFDSEERAEAKRKFRDLTGWFRQNHQYQCIFIYFF</sequence>
<evidence type="ECO:0000256" key="11">
    <source>
        <dbReference type="SAM" id="MobiDB-lite"/>
    </source>
</evidence>
<protein>
    <recommendedName>
        <fullName evidence="9">hypoxia-inducible factor-proline dioxygenase</fullName>
        <ecNumber evidence="9">1.14.11.29</ecNumber>
    </recommendedName>
</protein>
<keyword evidence="4" id="KW-0847">Vitamin C</keyword>
<evidence type="ECO:0000256" key="8">
    <source>
        <dbReference type="ARBA" id="ARBA00023242"/>
    </source>
</evidence>
<keyword evidence="14" id="KW-1185">Reference proteome</keyword>
<evidence type="ECO:0000256" key="5">
    <source>
        <dbReference type="ARBA" id="ARBA00022964"/>
    </source>
</evidence>
<feature type="compositionally biased region" description="Basic residues" evidence="11">
    <location>
        <begin position="42"/>
        <end position="53"/>
    </location>
</feature>
<dbReference type="SMART" id="SM00702">
    <property type="entry name" value="P4Hc"/>
    <property type="match status" value="1"/>
</dbReference>
<dbReference type="InterPro" id="IPR006620">
    <property type="entry name" value="Pro_4_hyd_alph"/>
</dbReference>
<evidence type="ECO:0000256" key="7">
    <source>
        <dbReference type="ARBA" id="ARBA00023004"/>
    </source>
</evidence>
<evidence type="ECO:0000256" key="2">
    <source>
        <dbReference type="ARBA" id="ARBA00004123"/>
    </source>
</evidence>
<dbReference type="Pfam" id="PF13640">
    <property type="entry name" value="2OG-FeII_Oxy_3"/>
    <property type="match status" value="1"/>
</dbReference>
<proteinExistence type="predicted"/>
<keyword evidence="3" id="KW-0479">Metal-binding</keyword>
<evidence type="ECO:0000256" key="10">
    <source>
        <dbReference type="ARBA" id="ARBA00049134"/>
    </source>
</evidence>
<feature type="domain" description="Fe2OG dioxygenase" evidence="12">
    <location>
        <begin position="271"/>
        <end position="373"/>
    </location>
</feature>
<dbReference type="PROSITE" id="PS51471">
    <property type="entry name" value="FE2OG_OXY"/>
    <property type="match status" value="1"/>
</dbReference>
<feature type="region of interest" description="Disordered" evidence="11">
    <location>
        <begin position="1"/>
        <end position="53"/>
    </location>
</feature>
<dbReference type="GO" id="GO:0005634">
    <property type="term" value="C:nucleus"/>
    <property type="evidence" value="ECO:0007669"/>
    <property type="project" value="UniProtKB-SubCell"/>
</dbReference>
<dbReference type="EC" id="1.14.11.29" evidence="9"/>
<name>A0A8C1G159_CYPCA</name>
<dbReference type="InterPro" id="IPR005123">
    <property type="entry name" value="Oxoglu/Fe-dep_dioxygenase_dom"/>
</dbReference>
<evidence type="ECO:0000256" key="3">
    <source>
        <dbReference type="ARBA" id="ARBA00022723"/>
    </source>
</evidence>
<evidence type="ECO:0000256" key="9">
    <source>
        <dbReference type="ARBA" id="ARBA00039004"/>
    </source>
</evidence>
<dbReference type="Ensembl" id="ENSCCRT00010002245.1">
    <property type="protein sequence ID" value="ENSCCRP00010002067.1"/>
    <property type="gene ID" value="ENSCCRG00010000928.1"/>
</dbReference>
<dbReference type="GO" id="GO:0008198">
    <property type="term" value="F:ferrous iron binding"/>
    <property type="evidence" value="ECO:0007669"/>
    <property type="project" value="TreeGrafter"/>
</dbReference>
<keyword evidence="7" id="KW-0408">Iron</keyword>